<keyword evidence="1" id="KW-1133">Transmembrane helix</keyword>
<reference evidence="2 3" key="2">
    <citation type="submission" date="2018-03" db="EMBL/GenBank/DDBJ databases">
        <authorList>
            <person name="Keele B.F."/>
        </authorList>
    </citation>
    <scope>NUCLEOTIDE SEQUENCE [LARGE SCALE GENOMIC DNA]</scope>
    <source>
        <strain evidence="2 3">D13</strain>
    </source>
</reference>
<protein>
    <submittedName>
        <fullName evidence="2">DUF2909 domain-containing protein</fullName>
    </submittedName>
</protein>
<evidence type="ECO:0000256" key="1">
    <source>
        <dbReference type="SAM" id="Phobius"/>
    </source>
</evidence>
<proteinExistence type="predicted"/>
<evidence type="ECO:0000313" key="2">
    <source>
        <dbReference type="EMBL" id="AVP98869.1"/>
    </source>
</evidence>
<dbReference type="KEGG" id="xba:C7S18_17540"/>
<sequence>MMQGIQKLLVIAIFLVIVYNLGSALWYMLHKPEVQDEASRTRVVRALTRRIGISIGLILLVAIALYTGILQSHGIRVGH</sequence>
<organism evidence="2 3">
    <name type="scientific">Ahniella affigens</name>
    <dbReference type="NCBI Taxonomy" id="2021234"/>
    <lineage>
        <taxon>Bacteria</taxon>
        <taxon>Pseudomonadati</taxon>
        <taxon>Pseudomonadota</taxon>
        <taxon>Gammaproteobacteria</taxon>
        <taxon>Lysobacterales</taxon>
        <taxon>Rhodanobacteraceae</taxon>
        <taxon>Ahniella</taxon>
    </lineage>
</organism>
<feature type="transmembrane region" description="Helical" evidence="1">
    <location>
        <begin position="7"/>
        <end position="29"/>
    </location>
</feature>
<name>A0A2P1PVJ9_9GAMM</name>
<keyword evidence="1" id="KW-0472">Membrane</keyword>
<evidence type="ECO:0000313" key="3">
    <source>
        <dbReference type="Proteomes" id="UP000241074"/>
    </source>
</evidence>
<dbReference type="EMBL" id="CP027860">
    <property type="protein sequence ID" value="AVP98869.1"/>
    <property type="molecule type" value="Genomic_DNA"/>
</dbReference>
<gene>
    <name evidence="2" type="ORF">C7S18_17540</name>
</gene>
<keyword evidence="1" id="KW-0812">Transmembrane</keyword>
<feature type="transmembrane region" description="Helical" evidence="1">
    <location>
        <begin position="49"/>
        <end position="69"/>
    </location>
</feature>
<dbReference type="AlphaFoldDB" id="A0A2P1PVJ9"/>
<dbReference type="InterPro" id="IPR021313">
    <property type="entry name" value="DUF2909"/>
</dbReference>
<keyword evidence="3" id="KW-1185">Reference proteome</keyword>
<accession>A0A2P1PVJ9</accession>
<dbReference type="Pfam" id="PF11137">
    <property type="entry name" value="DUF2909"/>
    <property type="match status" value="1"/>
</dbReference>
<reference evidence="2 3" key="1">
    <citation type="submission" date="2018-03" db="EMBL/GenBank/DDBJ databases">
        <title>Ahniella affigens gen. nov., sp. nov., a gammaproteobacterium isolated from sandy soil near a stream.</title>
        <authorList>
            <person name="Ko Y."/>
            <person name="Kim J.-H."/>
        </authorList>
    </citation>
    <scope>NUCLEOTIDE SEQUENCE [LARGE SCALE GENOMIC DNA]</scope>
    <source>
        <strain evidence="2 3">D13</strain>
    </source>
</reference>
<dbReference type="OrthoDB" id="7066027at2"/>
<dbReference type="Proteomes" id="UP000241074">
    <property type="component" value="Chromosome"/>
</dbReference>